<gene>
    <name evidence="1" type="ORF">CCMP2556_LOCUS15073</name>
</gene>
<dbReference type="PANTHER" id="PTHR32205:SF4">
    <property type="entry name" value="ARCHAEMETZINCIN-1"/>
    <property type="match status" value="1"/>
</dbReference>
<dbReference type="Proteomes" id="UP001642484">
    <property type="component" value="Unassembled WGS sequence"/>
</dbReference>
<dbReference type="Gene3D" id="3.40.390.10">
    <property type="entry name" value="Collagenase (Catalytic Domain)"/>
    <property type="match status" value="1"/>
</dbReference>
<protein>
    <submittedName>
        <fullName evidence="1">Uncharacterized protein</fullName>
    </submittedName>
</protein>
<organism evidence="1 2">
    <name type="scientific">Durusdinium trenchii</name>
    <dbReference type="NCBI Taxonomy" id="1381693"/>
    <lineage>
        <taxon>Eukaryota</taxon>
        <taxon>Sar</taxon>
        <taxon>Alveolata</taxon>
        <taxon>Dinophyceae</taxon>
        <taxon>Suessiales</taxon>
        <taxon>Symbiodiniaceae</taxon>
        <taxon>Durusdinium</taxon>
    </lineage>
</organism>
<accession>A0ABP0K891</accession>
<evidence type="ECO:0000313" key="2">
    <source>
        <dbReference type="Proteomes" id="UP001642484"/>
    </source>
</evidence>
<keyword evidence="2" id="KW-1185">Reference proteome</keyword>
<dbReference type="EMBL" id="CAXAMN010007814">
    <property type="protein sequence ID" value="CAK9023010.1"/>
    <property type="molecule type" value="Genomic_DNA"/>
</dbReference>
<evidence type="ECO:0000313" key="1">
    <source>
        <dbReference type="EMBL" id="CAK9023010.1"/>
    </source>
</evidence>
<proteinExistence type="predicted"/>
<sequence length="322" mass="36971">MSKAWRLRTPRSTWWKEYQQTQTFDQFKCAVPFRPNTVSSIQVAIVGDEELVARQMSLEQILKHVEVFMGFKVIQRGGLENPMPRMRLSAAGQRTSVDGVPQIGAHYVLAFLQGFVDPRAACTLAITPVDLYPPQHYDYVTGMTDPGDRLGLYSSARLYVDHLSTHRLSWGALADCVSDCVHLHQMVRSRRLELSKAFAKLLCRESLKLCGAQECSLLYCLMNPLPETDGHVPEAIAQLPFSLCCICLRKLQWLSQVDLLDRYSRIPPIINSWFFEEQIRKVPYCVSCQNALFHIQYTYNTFTDTYIYIKYKNNDNLVIFVP</sequence>
<reference evidence="1 2" key="1">
    <citation type="submission" date="2024-02" db="EMBL/GenBank/DDBJ databases">
        <authorList>
            <person name="Chen Y."/>
            <person name="Shah S."/>
            <person name="Dougan E. K."/>
            <person name="Thang M."/>
            <person name="Chan C."/>
        </authorList>
    </citation>
    <scope>NUCLEOTIDE SEQUENCE [LARGE SCALE GENOMIC DNA]</scope>
</reference>
<dbReference type="InterPro" id="IPR024079">
    <property type="entry name" value="MetalloPept_cat_dom_sf"/>
</dbReference>
<dbReference type="PANTHER" id="PTHR32205">
    <property type="entry name" value="ARCHAEMETZINCIN-2-RELATED"/>
    <property type="match status" value="1"/>
</dbReference>
<dbReference type="InterPro" id="IPR052009">
    <property type="entry name" value="Archaemetzincin"/>
</dbReference>
<comment type="caution">
    <text evidence="1">The sequence shown here is derived from an EMBL/GenBank/DDBJ whole genome shotgun (WGS) entry which is preliminary data.</text>
</comment>
<name>A0ABP0K891_9DINO</name>